<protein>
    <submittedName>
        <fullName evidence="1">Uncharacterized protein</fullName>
    </submittedName>
</protein>
<name>A0A0A8YV76_ARUDO</name>
<reference evidence="1" key="1">
    <citation type="submission" date="2014-09" db="EMBL/GenBank/DDBJ databases">
        <authorList>
            <person name="Magalhaes I.L.F."/>
            <person name="Oliveira U."/>
            <person name="Santos F.R."/>
            <person name="Vidigal T.H.D.A."/>
            <person name="Brescovit A.D."/>
            <person name="Santos A.J."/>
        </authorList>
    </citation>
    <scope>NUCLEOTIDE SEQUENCE</scope>
    <source>
        <tissue evidence="1">Shoot tissue taken approximately 20 cm above the soil surface</tissue>
    </source>
</reference>
<sequence length="31" mass="3951">MDFKEINGHVSWKERLLYELGKHIFRCWEVW</sequence>
<reference evidence="1" key="2">
    <citation type="journal article" date="2015" name="Data Brief">
        <title>Shoot transcriptome of the giant reed, Arundo donax.</title>
        <authorList>
            <person name="Barrero R.A."/>
            <person name="Guerrero F.D."/>
            <person name="Moolhuijzen P."/>
            <person name="Goolsby J.A."/>
            <person name="Tidwell J."/>
            <person name="Bellgard S.E."/>
            <person name="Bellgard M.I."/>
        </authorList>
    </citation>
    <scope>NUCLEOTIDE SEQUENCE</scope>
    <source>
        <tissue evidence="1">Shoot tissue taken approximately 20 cm above the soil surface</tissue>
    </source>
</reference>
<dbReference type="EMBL" id="GBRH01268577">
    <property type="protein sequence ID" value="JAD29318.1"/>
    <property type="molecule type" value="Transcribed_RNA"/>
</dbReference>
<accession>A0A0A8YV76</accession>
<proteinExistence type="predicted"/>
<evidence type="ECO:0000313" key="1">
    <source>
        <dbReference type="EMBL" id="JAD29318.1"/>
    </source>
</evidence>
<organism evidence="1">
    <name type="scientific">Arundo donax</name>
    <name type="common">Giant reed</name>
    <name type="synonym">Donax arundinaceus</name>
    <dbReference type="NCBI Taxonomy" id="35708"/>
    <lineage>
        <taxon>Eukaryota</taxon>
        <taxon>Viridiplantae</taxon>
        <taxon>Streptophyta</taxon>
        <taxon>Embryophyta</taxon>
        <taxon>Tracheophyta</taxon>
        <taxon>Spermatophyta</taxon>
        <taxon>Magnoliopsida</taxon>
        <taxon>Liliopsida</taxon>
        <taxon>Poales</taxon>
        <taxon>Poaceae</taxon>
        <taxon>PACMAD clade</taxon>
        <taxon>Arundinoideae</taxon>
        <taxon>Arundineae</taxon>
        <taxon>Arundo</taxon>
    </lineage>
</organism>
<dbReference type="AlphaFoldDB" id="A0A0A8YV76"/>